<reference evidence="2" key="1">
    <citation type="submission" date="2009-10" db="EMBL/GenBank/DDBJ databases">
        <title>Diversity of trophic interactions inside an arsenic-rich microbial ecosystem.</title>
        <authorList>
            <person name="Bertin P.N."/>
            <person name="Heinrich-Salmeron A."/>
            <person name="Pelletier E."/>
            <person name="Goulhen-Chollet F."/>
            <person name="Arsene-Ploetze F."/>
            <person name="Gallien S."/>
            <person name="Calteau A."/>
            <person name="Vallenet D."/>
            <person name="Casiot C."/>
            <person name="Chane-Woon-Ming B."/>
            <person name="Giloteaux L."/>
            <person name="Barakat M."/>
            <person name="Bonnefoy V."/>
            <person name="Bruneel O."/>
            <person name="Chandler M."/>
            <person name="Cleiss J."/>
            <person name="Duran R."/>
            <person name="Elbaz-Poulichet F."/>
            <person name="Fonknechten N."/>
            <person name="Lauga B."/>
            <person name="Mornico D."/>
            <person name="Ortet P."/>
            <person name="Schaeffer C."/>
            <person name="Siguier P."/>
            <person name="Alexander Thil Smith A."/>
            <person name="Van Dorsselaer A."/>
            <person name="Weissenbach J."/>
            <person name="Medigue C."/>
            <person name="Le Paslier D."/>
        </authorList>
    </citation>
    <scope>NUCLEOTIDE SEQUENCE</scope>
</reference>
<dbReference type="InterPro" id="IPR012338">
    <property type="entry name" value="Beta-lactam/transpept-like"/>
</dbReference>
<name>E6Q297_9ZZZZ</name>
<feature type="domain" description="Beta-lactamase-related" evidence="1">
    <location>
        <begin position="18"/>
        <end position="312"/>
    </location>
</feature>
<dbReference type="SUPFAM" id="SSF56601">
    <property type="entry name" value="beta-lactamase/transpeptidase-like"/>
    <property type="match status" value="1"/>
</dbReference>
<evidence type="ECO:0000313" key="2">
    <source>
        <dbReference type="EMBL" id="CBI01307.1"/>
    </source>
</evidence>
<gene>
    <name evidence="2" type="ORF">CARN4_1741</name>
</gene>
<dbReference type="InterPro" id="IPR001466">
    <property type="entry name" value="Beta-lactam-related"/>
</dbReference>
<dbReference type="Gene3D" id="3.40.710.10">
    <property type="entry name" value="DD-peptidase/beta-lactamase superfamily"/>
    <property type="match status" value="1"/>
</dbReference>
<dbReference type="InterPro" id="IPR050491">
    <property type="entry name" value="AmpC-like"/>
</dbReference>
<evidence type="ECO:0000259" key="1">
    <source>
        <dbReference type="Pfam" id="PF00144"/>
    </source>
</evidence>
<accession>E6Q297</accession>
<dbReference type="EMBL" id="CABO01000017">
    <property type="protein sequence ID" value="CBI01307.1"/>
    <property type="molecule type" value="Genomic_DNA"/>
</dbReference>
<sequence>MLAPAAAATLGVVREARIDRIVTYVMRDRSIPGLALGIARGGRTLYVRGYGVMRPGGHARVRSTTIFSIGSLTKSFTATATLLAIRSGTLAFSTPLPGDPAANVRDALAMAAGIADYAHLPGFSSARREPVAPLALYDAALRAPRTFAAGTRGGYSNSDYLALALTLQSIEHRPYEQLLQRRLLAPLHLHATAVAWPAFAAVATYARGNAPAGSPTLGFGVADLASNVPDLLRWYAAFFGGKILSHDWLAATLPPVALPGGGESAYGDGLVAARFFGRSAWLVRGYVAGYSSIAVHLRRDRLDLVILTNADRVDLTPLARSIVARALDIRDPLR</sequence>
<organism evidence="2">
    <name type="scientific">mine drainage metagenome</name>
    <dbReference type="NCBI Taxonomy" id="410659"/>
    <lineage>
        <taxon>unclassified sequences</taxon>
        <taxon>metagenomes</taxon>
        <taxon>ecological metagenomes</taxon>
    </lineage>
</organism>
<protein>
    <recommendedName>
        <fullName evidence="1">Beta-lactamase-related domain-containing protein</fullName>
    </recommendedName>
</protein>
<comment type="caution">
    <text evidence="2">The sequence shown here is derived from an EMBL/GenBank/DDBJ whole genome shotgun (WGS) entry which is preliminary data.</text>
</comment>
<dbReference type="AlphaFoldDB" id="E6Q297"/>
<proteinExistence type="predicted"/>
<dbReference type="Pfam" id="PF00144">
    <property type="entry name" value="Beta-lactamase"/>
    <property type="match status" value="1"/>
</dbReference>
<dbReference type="PANTHER" id="PTHR46825">
    <property type="entry name" value="D-ALANYL-D-ALANINE-CARBOXYPEPTIDASE/ENDOPEPTIDASE AMPH"/>
    <property type="match status" value="1"/>
</dbReference>
<dbReference type="PANTHER" id="PTHR46825:SF9">
    <property type="entry name" value="BETA-LACTAMASE-RELATED DOMAIN-CONTAINING PROTEIN"/>
    <property type="match status" value="1"/>
</dbReference>